<proteinExistence type="predicted"/>
<evidence type="ECO:0000256" key="1">
    <source>
        <dbReference type="SAM" id="Phobius"/>
    </source>
</evidence>
<accession>A0A2K2BK52</accession>
<evidence type="ECO:0000313" key="2">
    <source>
        <dbReference type="EMBL" id="PNT50161.1"/>
    </source>
</evidence>
<keyword evidence="1" id="KW-1133">Transmembrane helix</keyword>
<name>A0A2K2BK52_POPTR</name>
<organism evidence="2 3">
    <name type="scientific">Populus trichocarpa</name>
    <name type="common">Western balsam poplar</name>
    <name type="synonym">Populus balsamifera subsp. trichocarpa</name>
    <dbReference type="NCBI Taxonomy" id="3694"/>
    <lineage>
        <taxon>Eukaryota</taxon>
        <taxon>Viridiplantae</taxon>
        <taxon>Streptophyta</taxon>
        <taxon>Embryophyta</taxon>
        <taxon>Tracheophyta</taxon>
        <taxon>Spermatophyta</taxon>
        <taxon>Magnoliopsida</taxon>
        <taxon>eudicotyledons</taxon>
        <taxon>Gunneridae</taxon>
        <taxon>Pentapetalae</taxon>
        <taxon>rosids</taxon>
        <taxon>fabids</taxon>
        <taxon>Malpighiales</taxon>
        <taxon>Salicaceae</taxon>
        <taxon>Saliceae</taxon>
        <taxon>Populus</taxon>
    </lineage>
</organism>
<feature type="transmembrane region" description="Helical" evidence="1">
    <location>
        <begin position="62"/>
        <end position="85"/>
    </location>
</feature>
<gene>
    <name evidence="2" type="ORF">POPTR_002G170800</name>
</gene>
<dbReference type="InParanoid" id="A0A2K2BK52"/>
<keyword evidence="1" id="KW-0812">Transmembrane</keyword>
<dbReference type="EMBL" id="CM009291">
    <property type="protein sequence ID" value="PNT50161.1"/>
    <property type="molecule type" value="Genomic_DNA"/>
</dbReference>
<reference evidence="2 3" key="1">
    <citation type="journal article" date="2006" name="Science">
        <title>The genome of black cottonwood, Populus trichocarpa (Torr. &amp; Gray).</title>
        <authorList>
            <person name="Tuskan G.A."/>
            <person name="Difazio S."/>
            <person name="Jansson S."/>
            <person name="Bohlmann J."/>
            <person name="Grigoriev I."/>
            <person name="Hellsten U."/>
            <person name="Putnam N."/>
            <person name="Ralph S."/>
            <person name="Rombauts S."/>
            <person name="Salamov A."/>
            <person name="Schein J."/>
            <person name="Sterck L."/>
            <person name="Aerts A."/>
            <person name="Bhalerao R.R."/>
            <person name="Bhalerao R.P."/>
            <person name="Blaudez D."/>
            <person name="Boerjan W."/>
            <person name="Brun A."/>
            <person name="Brunner A."/>
            <person name="Busov V."/>
            <person name="Campbell M."/>
            <person name="Carlson J."/>
            <person name="Chalot M."/>
            <person name="Chapman J."/>
            <person name="Chen G.L."/>
            <person name="Cooper D."/>
            <person name="Coutinho P.M."/>
            <person name="Couturier J."/>
            <person name="Covert S."/>
            <person name="Cronk Q."/>
            <person name="Cunningham R."/>
            <person name="Davis J."/>
            <person name="Degroeve S."/>
            <person name="Dejardin A."/>
            <person name="Depamphilis C."/>
            <person name="Detter J."/>
            <person name="Dirks B."/>
            <person name="Dubchak I."/>
            <person name="Duplessis S."/>
            <person name="Ehlting J."/>
            <person name="Ellis B."/>
            <person name="Gendler K."/>
            <person name="Goodstein D."/>
            <person name="Gribskov M."/>
            <person name="Grimwood J."/>
            <person name="Groover A."/>
            <person name="Gunter L."/>
            <person name="Hamberger B."/>
            <person name="Heinze B."/>
            <person name="Helariutta Y."/>
            <person name="Henrissat B."/>
            <person name="Holligan D."/>
            <person name="Holt R."/>
            <person name="Huang W."/>
            <person name="Islam-Faridi N."/>
            <person name="Jones S."/>
            <person name="Jones-Rhoades M."/>
            <person name="Jorgensen R."/>
            <person name="Joshi C."/>
            <person name="Kangasjarvi J."/>
            <person name="Karlsson J."/>
            <person name="Kelleher C."/>
            <person name="Kirkpatrick R."/>
            <person name="Kirst M."/>
            <person name="Kohler A."/>
            <person name="Kalluri U."/>
            <person name="Larimer F."/>
            <person name="Leebens-Mack J."/>
            <person name="Leple J.C."/>
            <person name="Locascio P."/>
            <person name="Lou Y."/>
            <person name="Lucas S."/>
            <person name="Martin F."/>
            <person name="Montanini B."/>
            <person name="Napoli C."/>
            <person name="Nelson D.R."/>
            <person name="Nelson C."/>
            <person name="Nieminen K."/>
            <person name="Nilsson O."/>
            <person name="Pereda V."/>
            <person name="Peter G."/>
            <person name="Philippe R."/>
            <person name="Pilate G."/>
            <person name="Poliakov A."/>
            <person name="Razumovskaya J."/>
            <person name="Richardson P."/>
            <person name="Rinaldi C."/>
            <person name="Ritland K."/>
            <person name="Rouze P."/>
            <person name="Ryaboy D."/>
            <person name="Schmutz J."/>
            <person name="Schrader J."/>
            <person name="Segerman B."/>
            <person name="Shin H."/>
            <person name="Siddiqui A."/>
            <person name="Sterky F."/>
            <person name="Terry A."/>
            <person name="Tsai C.J."/>
            <person name="Uberbacher E."/>
            <person name="Unneberg P."/>
            <person name="Vahala J."/>
            <person name="Wall K."/>
            <person name="Wessler S."/>
            <person name="Yang G."/>
            <person name="Yin T."/>
            <person name="Douglas C."/>
            <person name="Marra M."/>
            <person name="Sandberg G."/>
            <person name="Van de Peer Y."/>
            <person name="Rokhsar D."/>
        </authorList>
    </citation>
    <scope>NUCLEOTIDE SEQUENCE [LARGE SCALE GENOMIC DNA]</scope>
    <source>
        <strain evidence="3">cv. Nisqually</strain>
    </source>
</reference>
<sequence length="103" mass="12169">MPLWVLESLICFGIGGVKTNIYLYNCLEMYVYQLQWKFLYQTRMTLTQGGTCLKWVIDSDLIFLWMNLGYILLSIHLLIILVLSLDRYDGIQLTSILYWATQF</sequence>
<dbReference type="Proteomes" id="UP000006729">
    <property type="component" value="Chromosome 2"/>
</dbReference>
<dbReference type="AlphaFoldDB" id="A0A2K2BK52"/>
<keyword evidence="3" id="KW-1185">Reference proteome</keyword>
<keyword evidence="1" id="KW-0472">Membrane</keyword>
<evidence type="ECO:0000313" key="3">
    <source>
        <dbReference type="Proteomes" id="UP000006729"/>
    </source>
</evidence>
<protein>
    <submittedName>
        <fullName evidence="2">Uncharacterized protein</fullName>
    </submittedName>
</protein>